<dbReference type="Proteomes" id="UP000638648">
    <property type="component" value="Unassembled WGS sequence"/>
</dbReference>
<accession>A0A927N5Y8</accession>
<dbReference type="SUPFAM" id="SSF51735">
    <property type="entry name" value="NAD(P)-binding Rossmann-fold domains"/>
    <property type="match status" value="1"/>
</dbReference>
<dbReference type="AlphaFoldDB" id="A0A927N5Y8"/>
<dbReference type="CDD" id="cd05233">
    <property type="entry name" value="SDR_c"/>
    <property type="match status" value="1"/>
</dbReference>
<evidence type="ECO:0000259" key="4">
    <source>
        <dbReference type="SMART" id="SM00822"/>
    </source>
</evidence>
<evidence type="ECO:0000313" key="6">
    <source>
        <dbReference type="Proteomes" id="UP000638648"/>
    </source>
</evidence>
<protein>
    <submittedName>
        <fullName evidence="5">Short-subunit dehydrogenase</fullName>
    </submittedName>
</protein>
<gene>
    <name evidence="5" type="ORF">HEB94_009597</name>
</gene>
<evidence type="ECO:0000313" key="5">
    <source>
        <dbReference type="EMBL" id="MBE1612749.1"/>
    </source>
</evidence>
<dbReference type="Pfam" id="PF00106">
    <property type="entry name" value="adh_short"/>
    <property type="match status" value="1"/>
</dbReference>
<keyword evidence="2" id="KW-0560">Oxidoreductase</keyword>
<keyword evidence="6" id="KW-1185">Reference proteome</keyword>
<dbReference type="InterPro" id="IPR036291">
    <property type="entry name" value="NAD(P)-bd_dom_sf"/>
</dbReference>
<comment type="caution">
    <text evidence="5">The sequence shown here is derived from an EMBL/GenBank/DDBJ whole genome shotgun (WGS) entry which is preliminary data.</text>
</comment>
<proteinExistence type="inferred from homology"/>
<evidence type="ECO:0000256" key="2">
    <source>
        <dbReference type="ARBA" id="ARBA00023002"/>
    </source>
</evidence>
<name>A0A927N5Y8_9ACTN</name>
<dbReference type="PANTHER" id="PTHR44196:SF2">
    <property type="entry name" value="SHORT-CHAIN DEHYDROGENASE-RELATED"/>
    <property type="match status" value="1"/>
</dbReference>
<dbReference type="PROSITE" id="PS00061">
    <property type="entry name" value="ADH_SHORT"/>
    <property type="match status" value="1"/>
</dbReference>
<dbReference type="EMBL" id="JADBEM010000001">
    <property type="protein sequence ID" value="MBE1612749.1"/>
    <property type="molecule type" value="Genomic_DNA"/>
</dbReference>
<dbReference type="GO" id="GO:0016491">
    <property type="term" value="F:oxidoreductase activity"/>
    <property type="evidence" value="ECO:0007669"/>
    <property type="project" value="UniProtKB-KW"/>
</dbReference>
<dbReference type="PIRSF" id="PIRSF000126">
    <property type="entry name" value="11-beta-HSD1"/>
    <property type="match status" value="1"/>
</dbReference>
<dbReference type="InterPro" id="IPR002347">
    <property type="entry name" value="SDR_fam"/>
</dbReference>
<evidence type="ECO:0000256" key="3">
    <source>
        <dbReference type="RuleBase" id="RU000363"/>
    </source>
</evidence>
<sequence length="259" mass="27435">MPTALITGPTAGLGRAYAEAFAKRGFDLVLASRDLTRLSAVAEELSTQYAVSCETLAGDLADEAALRAVEKRITGGTPPIDLVINNAGYGPSRGFLTSTPEDEQHLIDVLVGAVMRLSKAAAVSMVGRRTGAIINISSLAGYAPSGTYGAAKAYVTSFTEGLAGELHGTGVRVFAVCPGYVRTEFHQRAGLTVKGLPGFMWLTIDEVVNATLRHLDSGRNDPVLVPTLRYRVLAAGAKHLPRPLVRSVARTIGMRERES</sequence>
<comment type="similarity">
    <text evidence="1 3">Belongs to the short-chain dehydrogenases/reductases (SDR) family.</text>
</comment>
<dbReference type="GO" id="GO:0016020">
    <property type="term" value="C:membrane"/>
    <property type="evidence" value="ECO:0007669"/>
    <property type="project" value="TreeGrafter"/>
</dbReference>
<organism evidence="5 6">
    <name type="scientific">Actinopolymorpha pittospori</name>
    <dbReference type="NCBI Taxonomy" id="648752"/>
    <lineage>
        <taxon>Bacteria</taxon>
        <taxon>Bacillati</taxon>
        <taxon>Actinomycetota</taxon>
        <taxon>Actinomycetes</taxon>
        <taxon>Propionibacteriales</taxon>
        <taxon>Actinopolymorphaceae</taxon>
        <taxon>Actinopolymorpha</taxon>
    </lineage>
</organism>
<dbReference type="SMART" id="SM00822">
    <property type="entry name" value="PKS_KR"/>
    <property type="match status" value="1"/>
</dbReference>
<dbReference type="PRINTS" id="PR00081">
    <property type="entry name" value="GDHRDH"/>
</dbReference>
<dbReference type="PRINTS" id="PR00080">
    <property type="entry name" value="SDRFAMILY"/>
</dbReference>
<dbReference type="InterPro" id="IPR057326">
    <property type="entry name" value="KR_dom"/>
</dbReference>
<feature type="domain" description="Ketoreductase" evidence="4">
    <location>
        <begin position="2"/>
        <end position="177"/>
    </location>
</feature>
<dbReference type="PANTHER" id="PTHR44196">
    <property type="entry name" value="DEHYDROGENASE/REDUCTASE SDR FAMILY MEMBER 7B"/>
    <property type="match status" value="1"/>
</dbReference>
<dbReference type="RefSeq" id="WP_192755738.1">
    <property type="nucleotide sequence ID" value="NZ_BAABJL010000084.1"/>
</dbReference>
<dbReference type="Gene3D" id="3.40.50.720">
    <property type="entry name" value="NAD(P)-binding Rossmann-like Domain"/>
    <property type="match status" value="1"/>
</dbReference>
<evidence type="ECO:0000256" key="1">
    <source>
        <dbReference type="ARBA" id="ARBA00006484"/>
    </source>
</evidence>
<reference evidence="5" key="1">
    <citation type="submission" date="2020-10" db="EMBL/GenBank/DDBJ databases">
        <title>Sequencing the genomes of 1000 actinobacteria strains.</title>
        <authorList>
            <person name="Klenk H.-P."/>
        </authorList>
    </citation>
    <scope>NUCLEOTIDE SEQUENCE</scope>
    <source>
        <strain evidence="5">DSM 45354</strain>
    </source>
</reference>
<dbReference type="InterPro" id="IPR020904">
    <property type="entry name" value="Sc_DH/Rdtase_CS"/>
</dbReference>